<reference evidence="1" key="1">
    <citation type="submission" date="2022-04" db="EMBL/GenBank/DDBJ databases">
        <title>Chromosome-scale genome assembly of Holotrichia oblita Faldermann.</title>
        <authorList>
            <person name="Rongchong L."/>
        </authorList>
    </citation>
    <scope>NUCLEOTIDE SEQUENCE</scope>
    <source>
        <strain evidence="1">81SQS9</strain>
    </source>
</reference>
<comment type="caution">
    <text evidence="1">The sequence shown here is derived from an EMBL/GenBank/DDBJ whole genome shotgun (WGS) entry which is preliminary data.</text>
</comment>
<name>A0ACB9THP4_HOLOL</name>
<organism evidence="1 2">
    <name type="scientific">Holotrichia oblita</name>
    <name type="common">Chafer beetle</name>
    <dbReference type="NCBI Taxonomy" id="644536"/>
    <lineage>
        <taxon>Eukaryota</taxon>
        <taxon>Metazoa</taxon>
        <taxon>Ecdysozoa</taxon>
        <taxon>Arthropoda</taxon>
        <taxon>Hexapoda</taxon>
        <taxon>Insecta</taxon>
        <taxon>Pterygota</taxon>
        <taxon>Neoptera</taxon>
        <taxon>Endopterygota</taxon>
        <taxon>Coleoptera</taxon>
        <taxon>Polyphaga</taxon>
        <taxon>Scarabaeiformia</taxon>
        <taxon>Scarabaeidae</taxon>
        <taxon>Melolonthinae</taxon>
        <taxon>Holotrichia</taxon>
    </lineage>
</organism>
<dbReference type="Proteomes" id="UP001056778">
    <property type="component" value="Chromosome 3"/>
</dbReference>
<protein>
    <submittedName>
        <fullName evidence="1">Cyclic nucleotide-gated cation channel subunit a</fullName>
    </submittedName>
</protein>
<proteinExistence type="predicted"/>
<evidence type="ECO:0000313" key="2">
    <source>
        <dbReference type="Proteomes" id="UP001056778"/>
    </source>
</evidence>
<evidence type="ECO:0000313" key="1">
    <source>
        <dbReference type="EMBL" id="KAI4466386.1"/>
    </source>
</evidence>
<dbReference type="EMBL" id="CM043017">
    <property type="protein sequence ID" value="KAI4466386.1"/>
    <property type="molecule type" value="Genomic_DNA"/>
</dbReference>
<accession>A0ACB9THP4</accession>
<sequence length="296" mass="34199">MTHFRWLISCPHDRCEYITNIRQVELNLTSSNNSELNMRITYMYVVSIFSSTGLRNQVPRTVMELAATFCIVLVSQVMIYTLTSGFANILRLGKYVLNNYEREINHLDIFMRNANLSLPIINKVRSYFIVLWHHYSGVCMPTLISRAPGYLKQDIMFALYGYHITNHILFSKTHMDFIRQLLVHMVPEVYLPGQYVIEKGDIDGRMYFIHDGQVKILDKHGNNEIEQCVLIKGNSFGEYQALKNIEHIRSVKTAGICVIISLKTSDWSYLLDWFPASREILESKLNDTVTPGTATD</sequence>
<gene>
    <name evidence="1" type="ORF">MML48_3g00019007</name>
</gene>
<keyword evidence="2" id="KW-1185">Reference proteome</keyword>